<gene>
    <name evidence="22" type="ORF">ACFQH5_00365</name>
</gene>
<evidence type="ECO:0000256" key="15">
    <source>
        <dbReference type="PROSITE-ProRule" id="PRU00169"/>
    </source>
</evidence>
<keyword evidence="12" id="KW-0902">Two-component regulatory system</keyword>
<feature type="region of interest" description="Disordered" evidence="16">
    <location>
        <begin position="758"/>
        <end position="779"/>
    </location>
</feature>
<dbReference type="InterPro" id="IPR003661">
    <property type="entry name" value="HisK_dim/P_dom"/>
</dbReference>
<dbReference type="Pfam" id="PF00072">
    <property type="entry name" value="Response_reg"/>
    <property type="match status" value="1"/>
</dbReference>
<dbReference type="Proteomes" id="UP001596411">
    <property type="component" value="Unassembled WGS sequence"/>
</dbReference>
<dbReference type="PROSITE" id="PS50894">
    <property type="entry name" value="HPT"/>
    <property type="match status" value="1"/>
</dbReference>
<dbReference type="SUPFAM" id="SSF47384">
    <property type="entry name" value="Homodimeric domain of signal transducing histidine kinase"/>
    <property type="match status" value="1"/>
</dbReference>
<evidence type="ECO:0000259" key="19">
    <source>
        <dbReference type="PROSITE" id="PS50110"/>
    </source>
</evidence>
<dbReference type="Pfam" id="PF00672">
    <property type="entry name" value="HAMP"/>
    <property type="match status" value="1"/>
</dbReference>
<sequence>MSLRTRLMLLVFLVPLILIGGIATTSLYYIDQQQQAALKTRLERAVALLTPSLAEAIEAGDQVRLAELAQRLLDESPVQALSLRDAQGDATLHLGKGQSALRPDGAGASAWQGWRLQTPLPGLATPLWVDLEVTPTGQRLTFYRHLTLVGLGCLVLGLALFLLAYGLGRQWVQPLESLRRALERLNGGDYRPRLDTGGPVETAELAQGLNALADYLSHAQEDMQQHIEQTTLDLQESMETIEIKNIELDMAHRRALEASRIKSEFLANMSHEIRTPLNGIIGFCQLLARSNLDDRQQEWLSHVHKASNSLLSLINDILDFSKIEAGKLELESVDLDILVIVDEVLGLQAPMAQQKQLHLLGLVYDDVPAQLQGDPLRIKQVLTNLVHNAIKFTEKGEILVRVMLEETEGAEVILRVQISDTGIGMDEESQRRLFQAFQQARESDTRHYGGTGLGLMICRQLVEQMGGEIGVDSAPGRGSTFTLSLPLRAKSLEERPQELDLSGLRVSLFEPHAATRHALAHLLRSWGAELQVLEEASPCDSPLAAPDLLLVGLPPLPMARAEMLSWRSCLAGVNCPSIVMANVPPFDIPDLPLPHGGEVISKPLSRRSLATVVQRQLDAPTPAPAPAAPVSTTPRRVLVVDDTDSNRLLVREMLDGLGLEVVEAASGEEALARGRSEPFDLVLMDIRMPGMDGVEAMKALRELGGGWRGCPIIAVTAHALEEERRRLLKAGMHDVLIKPIQAEALVGLLGQHLSMPLSLPAAPSPRPAPRRPPPTRDEELPAVDLALGTKLAGGREDLARQTLEMLLASLDDTEDQLHQAWEAGDETAFLDAVHALNGACRYCGVPQLALLAETLETRLRVAGLADTASLVDALYAAMVRLRAWEQGAEAPRDGEATSTSLK</sequence>
<dbReference type="EC" id="2.7.13.3" evidence="3"/>
<feature type="domain" description="HAMP" evidence="20">
    <location>
        <begin position="169"/>
        <end position="221"/>
    </location>
</feature>
<evidence type="ECO:0000256" key="16">
    <source>
        <dbReference type="SAM" id="MobiDB-lite"/>
    </source>
</evidence>
<dbReference type="PROSITE" id="PS50110">
    <property type="entry name" value="RESPONSE_REGULATORY"/>
    <property type="match status" value="1"/>
</dbReference>
<evidence type="ECO:0000256" key="9">
    <source>
        <dbReference type="ARBA" id="ARBA00022777"/>
    </source>
</evidence>
<feature type="transmembrane region" description="Helical" evidence="17">
    <location>
        <begin position="6"/>
        <end position="30"/>
    </location>
</feature>
<keyword evidence="7 17" id="KW-0812">Transmembrane</keyword>
<dbReference type="InterPro" id="IPR011006">
    <property type="entry name" value="CheY-like_superfamily"/>
</dbReference>
<dbReference type="Pfam" id="PF02518">
    <property type="entry name" value="HATPase_c"/>
    <property type="match status" value="1"/>
</dbReference>
<keyword evidence="8" id="KW-0547">Nucleotide-binding</keyword>
<dbReference type="InterPro" id="IPR008207">
    <property type="entry name" value="Sig_transdc_His_kin_Hpt_dom"/>
</dbReference>
<dbReference type="InterPro" id="IPR036097">
    <property type="entry name" value="HisK_dim/P_sf"/>
</dbReference>
<dbReference type="SMART" id="SM00448">
    <property type="entry name" value="REC"/>
    <property type="match status" value="1"/>
</dbReference>
<keyword evidence="5 15" id="KW-0597">Phosphoprotein</keyword>
<feature type="domain" description="Response regulatory" evidence="19">
    <location>
        <begin position="636"/>
        <end position="753"/>
    </location>
</feature>
<comment type="catalytic activity">
    <reaction evidence="1">
        <text>ATP + protein L-histidine = ADP + protein N-phospho-L-histidine.</text>
        <dbReference type="EC" id="2.7.13.3"/>
    </reaction>
</comment>
<dbReference type="PANTHER" id="PTHR45339:SF1">
    <property type="entry name" value="HYBRID SIGNAL TRANSDUCTION HISTIDINE KINASE J"/>
    <property type="match status" value="1"/>
</dbReference>
<reference evidence="23" key="1">
    <citation type="journal article" date="2019" name="Int. J. Syst. Evol. Microbiol.">
        <title>The Global Catalogue of Microorganisms (GCM) 10K type strain sequencing project: providing services to taxonomists for standard genome sequencing and annotation.</title>
        <authorList>
            <consortium name="The Broad Institute Genomics Platform"/>
            <consortium name="The Broad Institute Genome Sequencing Center for Infectious Disease"/>
            <person name="Wu L."/>
            <person name="Ma J."/>
        </authorList>
    </citation>
    <scope>NUCLEOTIDE SEQUENCE [LARGE SCALE GENOMIC DNA]</scope>
    <source>
        <strain evidence="23">CGMCC 1.13666</strain>
    </source>
</reference>
<dbReference type="SMART" id="SM00304">
    <property type="entry name" value="HAMP"/>
    <property type="match status" value="1"/>
</dbReference>
<evidence type="ECO:0000256" key="4">
    <source>
        <dbReference type="ARBA" id="ARBA00022475"/>
    </source>
</evidence>
<dbReference type="PRINTS" id="PR00344">
    <property type="entry name" value="BCTRLSENSOR"/>
</dbReference>
<dbReference type="Gene3D" id="6.10.340.10">
    <property type="match status" value="1"/>
</dbReference>
<name>A0ABW2EV52_9GAMM</name>
<dbReference type="Gene3D" id="3.30.565.10">
    <property type="entry name" value="Histidine kinase-like ATPase, C-terminal domain"/>
    <property type="match status" value="1"/>
</dbReference>
<dbReference type="PANTHER" id="PTHR45339">
    <property type="entry name" value="HYBRID SIGNAL TRANSDUCTION HISTIDINE KINASE J"/>
    <property type="match status" value="1"/>
</dbReference>
<dbReference type="PROSITE" id="PS50885">
    <property type="entry name" value="HAMP"/>
    <property type="match status" value="1"/>
</dbReference>
<dbReference type="Pfam" id="PF01627">
    <property type="entry name" value="Hpt"/>
    <property type="match status" value="1"/>
</dbReference>
<dbReference type="InterPro" id="IPR005467">
    <property type="entry name" value="His_kinase_dom"/>
</dbReference>
<evidence type="ECO:0000256" key="7">
    <source>
        <dbReference type="ARBA" id="ARBA00022692"/>
    </source>
</evidence>
<dbReference type="InterPro" id="IPR001789">
    <property type="entry name" value="Sig_transdc_resp-reg_receiver"/>
</dbReference>
<dbReference type="SMART" id="SM00388">
    <property type="entry name" value="HisKA"/>
    <property type="match status" value="1"/>
</dbReference>
<dbReference type="CDD" id="cd16922">
    <property type="entry name" value="HATPase_EvgS-ArcB-TorS-like"/>
    <property type="match status" value="1"/>
</dbReference>
<dbReference type="Gene3D" id="1.20.120.160">
    <property type="entry name" value="HPT domain"/>
    <property type="match status" value="1"/>
</dbReference>
<dbReference type="InterPro" id="IPR003660">
    <property type="entry name" value="HAMP_dom"/>
</dbReference>
<feature type="transmembrane region" description="Helical" evidence="17">
    <location>
        <begin position="146"/>
        <end position="167"/>
    </location>
</feature>
<keyword evidence="13 17" id="KW-0472">Membrane</keyword>
<evidence type="ECO:0000256" key="11">
    <source>
        <dbReference type="ARBA" id="ARBA00022989"/>
    </source>
</evidence>
<organism evidence="22 23">
    <name type="scientific">Halomonas salifodinae</name>
    <dbReference type="NCBI Taxonomy" id="438745"/>
    <lineage>
        <taxon>Bacteria</taxon>
        <taxon>Pseudomonadati</taxon>
        <taxon>Pseudomonadota</taxon>
        <taxon>Gammaproteobacteria</taxon>
        <taxon>Oceanospirillales</taxon>
        <taxon>Halomonadaceae</taxon>
        <taxon>Halomonas</taxon>
    </lineage>
</organism>
<dbReference type="SUPFAM" id="SSF47226">
    <property type="entry name" value="Histidine-containing phosphotransfer domain, HPT domain"/>
    <property type="match status" value="1"/>
</dbReference>
<dbReference type="EMBL" id="JBHSZP010000001">
    <property type="protein sequence ID" value="MFC7088001.1"/>
    <property type="molecule type" value="Genomic_DNA"/>
</dbReference>
<dbReference type="SUPFAM" id="SSF55874">
    <property type="entry name" value="ATPase domain of HSP90 chaperone/DNA topoisomerase II/histidine kinase"/>
    <property type="match status" value="1"/>
</dbReference>
<feature type="domain" description="HPt" evidence="21">
    <location>
        <begin position="795"/>
        <end position="888"/>
    </location>
</feature>
<evidence type="ECO:0000256" key="3">
    <source>
        <dbReference type="ARBA" id="ARBA00012438"/>
    </source>
</evidence>
<evidence type="ECO:0000256" key="12">
    <source>
        <dbReference type="ARBA" id="ARBA00023012"/>
    </source>
</evidence>
<feature type="domain" description="Histidine kinase" evidence="18">
    <location>
        <begin position="268"/>
        <end position="489"/>
    </location>
</feature>
<evidence type="ECO:0000256" key="8">
    <source>
        <dbReference type="ARBA" id="ARBA00022741"/>
    </source>
</evidence>
<dbReference type="CDD" id="cd06225">
    <property type="entry name" value="HAMP"/>
    <property type="match status" value="1"/>
</dbReference>
<protein>
    <recommendedName>
        <fullName evidence="3">histidine kinase</fullName>
        <ecNumber evidence="3">2.7.13.3</ecNumber>
    </recommendedName>
</protein>
<comment type="subcellular location">
    <subcellularLocation>
        <location evidence="2">Cell membrane</location>
        <topology evidence="2">Multi-pass membrane protein</topology>
    </subcellularLocation>
</comment>
<keyword evidence="10 22" id="KW-0067">ATP-binding</keyword>
<evidence type="ECO:0000256" key="10">
    <source>
        <dbReference type="ARBA" id="ARBA00022840"/>
    </source>
</evidence>
<evidence type="ECO:0000259" key="18">
    <source>
        <dbReference type="PROSITE" id="PS50109"/>
    </source>
</evidence>
<keyword evidence="23" id="KW-1185">Reference proteome</keyword>
<dbReference type="GO" id="GO:0005524">
    <property type="term" value="F:ATP binding"/>
    <property type="evidence" value="ECO:0007669"/>
    <property type="project" value="UniProtKB-KW"/>
</dbReference>
<dbReference type="SUPFAM" id="SSF52172">
    <property type="entry name" value="CheY-like"/>
    <property type="match status" value="1"/>
</dbReference>
<dbReference type="CDD" id="cd17546">
    <property type="entry name" value="REC_hyHK_CKI1_RcsC-like"/>
    <property type="match status" value="1"/>
</dbReference>
<dbReference type="SMART" id="SM00073">
    <property type="entry name" value="HPT"/>
    <property type="match status" value="1"/>
</dbReference>
<dbReference type="Pfam" id="PF00512">
    <property type="entry name" value="HisKA"/>
    <property type="match status" value="1"/>
</dbReference>
<evidence type="ECO:0000256" key="14">
    <source>
        <dbReference type="PROSITE-ProRule" id="PRU00110"/>
    </source>
</evidence>
<dbReference type="Gene3D" id="1.10.287.130">
    <property type="match status" value="1"/>
</dbReference>
<dbReference type="InterPro" id="IPR004358">
    <property type="entry name" value="Sig_transdc_His_kin-like_C"/>
</dbReference>
<dbReference type="InterPro" id="IPR036641">
    <property type="entry name" value="HPT_dom_sf"/>
</dbReference>
<dbReference type="InterPro" id="IPR036890">
    <property type="entry name" value="HATPase_C_sf"/>
</dbReference>
<evidence type="ECO:0000313" key="22">
    <source>
        <dbReference type="EMBL" id="MFC7088001.1"/>
    </source>
</evidence>
<evidence type="ECO:0000256" key="1">
    <source>
        <dbReference type="ARBA" id="ARBA00000085"/>
    </source>
</evidence>
<keyword evidence="4" id="KW-1003">Cell membrane</keyword>
<keyword evidence="9" id="KW-0418">Kinase</keyword>
<evidence type="ECO:0000256" key="17">
    <source>
        <dbReference type="SAM" id="Phobius"/>
    </source>
</evidence>
<evidence type="ECO:0000259" key="21">
    <source>
        <dbReference type="PROSITE" id="PS50894"/>
    </source>
</evidence>
<feature type="modified residue" description="4-aspartylphosphate" evidence="15">
    <location>
        <position position="685"/>
    </location>
</feature>
<evidence type="ECO:0000256" key="5">
    <source>
        <dbReference type="ARBA" id="ARBA00022553"/>
    </source>
</evidence>
<keyword evidence="6" id="KW-0808">Transferase</keyword>
<dbReference type="PROSITE" id="PS50109">
    <property type="entry name" value="HIS_KIN"/>
    <property type="match status" value="1"/>
</dbReference>
<accession>A0ABW2EV52</accession>
<evidence type="ECO:0000256" key="6">
    <source>
        <dbReference type="ARBA" id="ARBA00022679"/>
    </source>
</evidence>
<proteinExistence type="predicted"/>
<evidence type="ECO:0000259" key="20">
    <source>
        <dbReference type="PROSITE" id="PS50885"/>
    </source>
</evidence>
<dbReference type="SMART" id="SM00387">
    <property type="entry name" value="HATPase_c"/>
    <property type="match status" value="1"/>
</dbReference>
<dbReference type="CDD" id="cd00082">
    <property type="entry name" value="HisKA"/>
    <property type="match status" value="1"/>
</dbReference>
<dbReference type="Gene3D" id="3.40.50.2300">
    <property type="match status" value="1"/>
</dbReference>
<feature type="modified residue" description="Phosphohistidine" evidence="14">
    <location>
        <position position="834"/>
    </location>
</feature>
<dbReference type="RefSeq" id="WP_346063118.1">
    <property type="nucleotide sequence ID" value="NZ_BAAADR010000014.1"/>
</dbReference>
<evidence type="ECO:0000256" key="13">
    <source>
        <dbReference type="ARBA" id="ARBA00023136"/>
    </source>
</evidence>
<feature type="compositionally biased region" description="Pro residues" evidence="16">
    <location>
        <begin position="762"/>
        <end position="772"/>
    </location>
</feature>
<evidence type="ECO:0000256" key="2">
    <source>
        <dbReference type="ARBA" id="ARBA00004651"/>
    </source>
</evidence>
<keyword evidence="11 17" id="KW-1133">Transmembrane helix</keyword>
<evidence type="ECO:0000313" key="23">
    <source>
        <dbReference type="Proteomes" id="UP001596411"/>
    </source>
</evidence>
<dbReference type="InterPro" id="IPR003594">
    <property type="entry name" value="HATPase_dom"/>
</dbReference>
<comment type="caution">
    <text evidence="22">The sequence shown here is derived from an EMBL/GenBank/DDBJ whole genome shotgun (WGS) entry which is preliminary data.</text>
</comment>